<dbReference type="EMBL" id="KQ964255">
    <property type="protein sequence ID" value="KXJ89605.1"/>
    <property type="molecule type" value="Genomic_DNA"/>
</dbReference>
<dbReference type="GO" id="GO:0016787">
    <property type="term" value="F:hydrolase activity"/>
    <property type="evidence" value="ECO:0007669"/>
    <property type="project" value="UniProtKB-KW"/>
</dbReference>
<protein>
    <submittedName>
        <fullName evidence="2">HAD-like domain-containing protein</fullName>
    </submittedName>
</protein>
<dbReference type="InterPro" id="IPR036412">
    <property type="entry name" value="HAD-like_sf"/>
</dbReference>
<sequence>MFDVEHRSPTLPYNEVLVETITQLAKENNLSITDSFAEPFGNSPGTWGPFPDSIDALGRLKKHYSTLVLLSNIDNVNIRTTVDQRLEPIKFEAVYTAQDIGSYKPERRNFEYMAGHMRKELGLDYDKGDVLHVAHSLQADHVTCKKMGLRSVYIARGEDEASAVNKVGGRDKVGYEWKFETLNDFADEVERQFQAKQGAK</sequence>
<accession>A0A136IXB6</accession>
<evidence type="ECO:0000256" key="1">
    <source>
        <dbReference type="ARBA" id="ARBA00022801"/>
    </source>
</evidence>
<evidence type="ECO:0000313" key="3">
    <source>
        <dbReference type="Proteomes" id="UP000070501"/>
    </source>
</evidence>
<dbReference type="PANTHER" id="PTHR43316">
    <property type="entry name" value="HYDROLASE, HALOACID DELAHOGENASE-RELATED"/>
    <property type="match status" value="1"/>
</dbReference>
<dbReference type="InParanoid" id="A0A136IXB6"/>
<proteinExistence type="predicted"/>
<dbReference type="AlphaFoldDB" id="A0A136IXB6"/>
<dbReference type="OrthoDB" id="444127at2759"/>
<gene>
    <name evidence="2" type="ORF">Micbo1qcDRAFT_165729</name>
</gene>
<dbReference type="InterPro" id="IPR023214">
    <property type="entry name" value="HAD_sf"/>
</dbReference>
<dbReference type="SUPFAM" id="SSF56784">
    <property type="entry name" value="HAD-like"/>
    <property type="match status" value="1"/>
</dbReference>
<name>A0A136IXB6_9PEZI</name>
<dbReference type="InterPro" id="IPR051540">
    <property type="entry name" value="S-2-haloacid_dehalogenase"/>
</dbReference>
<keyword evidence="1" id="KW-0378">Hydrolase</keyword>
<dbReference type="Proteomes" id="UP000070501">
    <property type="component" value="Unassembled WGS sequence"/>
</dbReference>
<keyword evidence="3" id="KW-1185">Reference proteome</keyword>
<dbReference type="Gene3D" id="3.40.50.1000">
    <property type="entry name" value="HAD superfamily/HAD-like"/>
    <property type="match status" value="1"/>
</dbReference>
<organism evidence="2 3">
    <name type="scientific">Microdochium bolleyi</name>
    <dbReference type="NCBI Taxonomy" id="196109"/>
    <lineage>
        <taxon>Eukaryota</taxon>
        <taxon>Fungi</taxon>
        <taxon>Dikarya</taxon>
        <taxon>Ascomycota</taxon>
        <taxon>Pezizomycotina</taxon>
        <taxon>Sordariomycetes</taxon>
        <taxon>Xylariomycetidae</taxon>
        <taxon>Xylariales</taxon>
        <taxon>Microdochiaceae</taxon>
        <taxon>Microdochium</taxon>
    </lineage>
</organism>
<reference evidence="3" key="1">
    <citation type="submission" date="2016-02" db="EMBL/GenBank/DDBJ databases">
        <title>Draft genome sequence of Microdochium bolleyi, a fungal endophyte of beachgrass.</title>
        <authorList>
            <consortium name="DOE Joint Genome Institute"/>
            <person name="David A.S."/>
            <person name="May G."/>
            <person name="Haridas S."/>
            <person name="Lim J."/>
            <person name="Wang M."/>
            <person name="Labutti K."/>
            <person name="Lipzen A."/>
            <person name="Barry K."/>
            <person name="Grigoriev I.V."/>
        </authorList>
    </citation>
    <scope>NUCLEOTIDE SEQUENCE [LARGE SCALE GENOMIC DNA]</scope>
    <source>
        <strain evidence="3">J235TASD1</strain>
    </source>
</reference>
<dbReference type="PANTHER" id="PTHR43316:SF9">
    <property type="entry name" value="ACID DEHALOGENASE, PUTATIVE (AFU_ORTHOLOGUE AFUA_6G14460)-RELATED"/>
    <property type="match status" value="1"/>
</dbReference>
<evidence type="ECO:0000313" key="2">
    <source>
        <dbReference type="EMBL" id="KXJ89605.1"/>
    </source>
</evidence>